<dbReference type="GO" id="GO:0008360">
    <property type="term" value="P:regulation of cell shape"/>
    <property type="evidence" value="ECO:0007669"/>
    <property type="project" value="UniProtKB-KW"/>
</dbReference>
<evidence type="ECO:0000256" key="6">
    <source>
        <dbReference type="ARBA" id="ARBA00022960"/>
    </source>
</evidence>
<evidence type="ECO:0000256" key="5">
    <source>
        <dbReference type="ARBA" id="ARBA00022679"/>
    </source>
</evidence>
<evidence type="ECO:0000256" key="12">
    <source>
        <dbReference type="HAMAP-Rule" id="MF_00111"/>
    </source>
</evidence>
<keyword evidence="3 12" id="KW-0963">Cytoplasm</keyword>
<dbReference type="SUPFAM" id="SSF55205">
    <property type="entry name" value="EPT/RTPC-like"/>
    <property type="match status" value="1"/>
</dbReference>
<proteinExistence type="inferred from homology"/>
<evidence type="ECO:0000256" key="10">
    <source>
        <dbReference type="ARBA" id="ARBA00038367"/>
    </source>
</evidence>
<keyword evidence="9 12" id="KW-0961">Cell wall biogenesis/degradation</keyword>
<dbReference type="InterPro" id="IPR050068">
    <property type="entry name" value="MurA_subfamily"/>
</dbReference>
<evidence type="ECO:0000259" key="13">
    <source>
        <dbReference type="Pfam" id="PF00275"/>
    </source>
</evidence>
<keyword evidence="4 12" id="KW-0132">Cell division</keyword>
<dbReference type="NCBIfam" id="NF006873">
    <property type="entry name" value="PRK09369.1"/>
    <property type="match status" value="1"/>
</dbReference>
<keyword evidence="5 12" id="KW-0808">Transferase</keyword>
<comment type="similarity">
    <text evidence="10 12">Belongs to the EPSP synthase family. MurA subfamily.</text>
</comment>
<sequence>MQSGKECLRVVGGRRLVGTTRPGGAKNAILPILAATVLTRETCVIRGVPAIRDVQVMIEILRRLGVKVRQEEDASGLVLSVSAADLDSWEVREDLTREMRSSIFLMGPLLGRLGRVRMAYPGGCAIGPRPIDYHLRGLAHMGARVEERHGYIEAEAAHLLGREIYLDFPSVGATENLMMAAVLARGTTIIRGAAREPEITDLQNLLNAMGARVRGAGLDVIRVEGVGRLHGCEHTVIPDRIEAGSLMAAAAITGGDVRLEGVIAEHVEAVSAKLTEMGAEIVDEGDGAIRVRGPKRLKAVDVKTLPYPGIPTDMQPQFMALATVADGTSVITETIFENRFKQAEELRRMGAQIKVVGHTAVVQGVDRLSGAAVSAPALREGMALVLAGLVADGETRVYGTEHIDRGYERLEAKLRDLGADVERIVE</sequence>
<protein>
    <recommendedName>
        <fullName evidence="12">UDP-N-acetylglucosamine 1-carboxyvinyltransferase</fullName>
        <ecNumber evidence="12">2.5.1.7</ecNumber>
    </recommendedName>
    <alternativeName>
        <fullName evidence="12">Enoylpyruvate transferase</fullName>
    </alternativeName>
    <alternativeName>
        <fullName evidence="12">UDP-N-acetylglucosamine enolpyruvyl transferase</fullName>
        <shortName evidence="12">EPT</shortName>
    </alternativeName>
</protein>
<dbReference type="NCBIfam" id="TIGR01072">
    <property type="entry name" value="murA"/>
    <property type="match status" value="1"/>
</dbReference>
<dbReference type="GO" id="GO:0051301">
    <property type="term" value="P:cell division"/>
    <property type="evidence" value="ECO:0007669"/>
    <property type="project" value="UniProtKB-KW"/>
</dbReference>
<comment type="catalytic activity">
    <reaction evidence="11 12">
        <text>phosphoenolpyruvate + UDP-N-acetyl-alpha-D-glucosamine = UDP-N-acetyl-3-O-(1-carboxyvinyl)-alpha-D-glucosamine + phosphate</text>
        <dbReference type="Rhea" id="RHEA:18681"/>
        <dbReference type="ChEBI" id="CHEBI:43474"/>
        <dbReference type="ChEBI" id="CHEBI:57705"/>
        <dbReference type="ChEBI" id="CHEBI:58702"/>
        <dbReference type="ChEBI" id="CHEBI:68483"/>
        <dbReference type="EC" id="2.5.1.7"/>
    </reaction>
</comment>
<dbReference type="PANTHER" id="PTHR43783:SF1">
    <property type="entry name" value="UDP-N-ACETYLGLUCOSAMINE 1-CARBOXYVINYLTRANSFERASE"/>
    <property type="match status" value="1"/>
</dbReference>
<comment type="subcellular location">
    <subcellularLocation>
        <location evidence="1 12">Cytoplasm</location>
    </subcellularLocation>
</comment>
<evidence type="ECO:0000256" key="1">
    <source>
        <dbReference type="ARBA" id="ARBA00004496"/>
    </source>
</evidence>
<evidence type="ECO:0000256" key="8">
    <source>
        <dbReference type="ARBA" id="ARBA00023306"/>
    </source>
</evidence>
<dbReference type="AlphaFoldDB" id="A0AA35G888"/>
<evidence type="ECO:0000313" key="15">
    <source>
        <dbReference type="Proteomes" id="UP001163687"/>
    </source>
</evidence>
<feature type="binding site" evidence="12">
    <location>
        <position position="335"/>
    </location>
    <ligand>
        <name>UDP-N-acetyl-alpha-D-glucosamine</name>
        <dbReference type="ChEBI" id="CHEBI:57705"/>
    </ligand>
</feature>
<dbReference type="EC" id="2.5.1.7" evidence="12"/>
<feature type="binding site" evidence="12">
    <location>
        <begin position="26"/>
        <end position="27"/>
    </location>
    <ligand>
        <name>phosphoenolpyruvate</name>
        <dbReference type="ChEBI" id="CHEBI:58702"/>
    </ligand>
</feature>
<keyword evidence="8 12" id="KW-0131">Cell cycle</keyword>
<evidence type="ECO:0000313" key="14">
    <source>
        <dbReference type="EMBL" id="BDG60755.1"/>
    </source>
</evidence>
<reference evidence="14" key="1">
    <citation type="submission" date="2022-03" db="EMBL/GenBank/DDBJ databases">
        <title>Complete genome sequence of Caldinitratiruptor microaerophilus.</title>
        <authorList>
            <person name="Mukaiyama R."/>
            <person name="Nishiyama T."/>
            <person name="Ueda K."/>
        </authorList>
    </citation>
    <scope>NUCLEOTIDE SEQUENCE</scope>
    <source>
        <strain evidence="14">JCM 16183</strain>
    </source>
</reference>
<keyword evidence="7 12" id="KW-0573">Peptidoglycan synthesis</keyword>
<comment type="function">
    <text evidence="12">Cell wall formation. Adds enolpyruvyl to UDP-N-acetylglucosamine.</text>
</comment>
<evidence type="ECO:0000256" key="3">
    <source>
        <dbReference type="ARBA" id="ARBA00022490"/>
    </source>
</evidence>
<dbReference type="GO" id="GO:0019277">
    <property type="term" value="P:UDP-N-acetylgalactosamine biosynthetic process"/>
    <property type="evidence" value="ECO:0007669"/>
    <property type="project" value="InterPro"/>
</dbReference>
<organism evidence="14 15">
    <name type="scientific">Caldinitratiruptor microaerophilus</name>
    <dbReference type="NCBI Taxonomy" id="671077"/>
    <lineage>
        <taxon>Bacteria</taxon>
        <taxon>Bacillati</taxon>
        <taxon>Bacillota</taxon>
        <taxon>Clostridia</taxon>
        <taxon>Eubacteriales</taxon>
        <taxon>Symbiobacteriaceae</taxon>
        <taxon>Caldinitratiruptor</taxon>
    </lineage>
</organism>
<comment type="pathway">
    <text evidence="2 12">Cell wall biogenesis; peptidoglycan biosynthesis.</text>
</comment>
<dbReference type="InterPro" id="IPR013792">
    <property type="entry name" value="RNA3'P_cycl/enolpyr_Trfase_a/b"/>
</dbReference>
<evidence type="ECO:0000256" key="4">
    <source>
        <dbReference type="ARBA" id="ARBA00022618"/>
    </source>
</evidence>
<dbReference type="GO" id="GO:0005737">
    <property type="term" value="C:cytoplasm"/>
    <property type="evidence" value="ECO:0007669"/>
    <property type="project" value="UniProtKB-SubCell"/>
</dbReference>
<dbReference type="Pfam" id="PF00275">
    <property type="entry name" value="EPSP_synthase"/>
    <property type="match status" value="1"/>
</dbReference>
<keyword evidence="12" id="KW-0670">Pyruvate</keyword>
<evidence type="ECO:0000256" key="9">
    <source>
        <dbReference type="ARBA" id="ARBA00023316"/>
    </source>
</evidence>
<evidence type="ECO:0000256" key="11">
    <source>
        <dbReference type="ARBA" id="ARBA00047527"/>
    </source>
</evidence>
<keyword evidence="15" id="KW-1185">Reference proteome</keyword>
<feature type="domain" description="Enolpyruvate transferase" evidence="13">
    <location>
        <begin position="12"/>
        <end position="414"/>
    </location>
</feature>
<evidence type="ECO:0000256" key="2">
    <source>
        <dbReference type="ARBA" id="ARBA00004752"/>
    </source>
</evidence>
<dbReference type="GO" id="GO:0071555">
    <property type="term" value="P:cell wall organization"/>
    <property type="evidence" value="ECO:0007669"/>
    <property type="project" value="UniProtKB-KW"/>
</dbReference>
<feature type="binding site" evidence="12">
    <location>
        <position position="100"/>
    </location>
    <ligand>
        <name>UDP-N-acetyl-alpha-D-glucosamine</name>
        <dbReference type="ChEBI" id="CHEBI:57705"/>
    </ligand>
</feature>
<dbReference type="Gene3D" id="3.65.10.10">
    <property type="entry name" value="Enolpyruvate transferase domain"/>
    <property type="match status" value="2"/>
</dbReference>
<dbReference type="GO" id="GO:0009252">
    <property type="term" value="P:peptidoglycan biosynthetic process"/>
    <property type="evidence" value="ECO:0007669"/>
    <property type="project" value="UniProtKB-UniRule"/>
</dbReference>
<comment type="caution">
    <text evidence="12">Lacks conserved residue(s) required for the propagation of feature annotation.</text>
</comment>
<dbReference type="CDD" id="cd01555">
    <property type="entry name" value="UdpNAET"/>
    <property type="match status" value="1"/>
</dbReference>
<dbReference type="GO" id="GO:0008760">
    <property type="term" value="F:UDP-N-acetylglucosamine 1-carboxyvinyltransferase activity"/>
    <property type="evidence" value="ECO:0007669"/>
    <property type="project" value="UniProtKB-UniRule"/>
</dbReference>
<dbReference type="PANTHER" id="PTHR43783">
    <property type="entry name" value="UDP-N-ACETYLGLUCOSAMINE 1-CARBOXYVINYLTRANSFERASE"/>
    <property type="match status" value="1"/>
</dbReference>
<feature type="modified residue" description="2-(S-cysteinyl)pyruvic acid O-phosphothioketal" evidence="12">
    <location>
        <position position="124"/>
    </location>
</feature>
<dbReference type="InterPro" id="IPR001986">
    <property type="entry name" value="Enolpyruvate_Tfrase_dom"/>
</dbReference>
<gene>
    <name evidence="12 14" type="primary">murA</name>
    <name evidence="14" type="ORF">caldi_18450</name>
</gene>
<feature type="binding site" evidence="12">
    <location>
        <position position="313"/>
    </location>
    <ligand>
        <name>UDP-N-acetyl-alpha-D-glucosamine</name>
        <dbReference type="ChEBI" id="CHEBI:57705"/>
    </ligand>
</feature>
<feature type="active site" description="Proton donor" evidence="12">
    <location>
        <position position="124"/>
    </location>
</feature>
<evidence type="ECO:0000256" key="7">
    <source>
        <dbReference type="ARBA" id="ARBA00022984"/>
    </source>
</evidence>
<accession>A0AA35G888</accession>
<name>A0AA35G888_9FIRM</name>
<dbReference type="KEGG" id="cmic:caldi_18450"/>
<dbReference type="Proteomes" id="UP001163687">
    <property type="component" value="Chromosome"/>
</dbReference>
<keyword evidence="6 12" id="KW-0133">Cell shape</keyword>
<dbReference type="EMBL" id="AP025628">
    <property type="protein sequence ID" value="BDG60755.1"/>
    <property type="molecule type" value="Genomic_DNA"/>
</dbReference>
<dbReference type="InterPro" id="IPR005750">
    <property type="entry name" value="UDP_GlcNAc_COvinyl_MurA"/>
</dbReference>
<dbReference type="RefSeq" id="WP_264841453.1">
    <property type="nucleotide sequence ID" value="NZ_AP025628.1"/>
</dbReference>
<dbReference type="InterPro" id="IPR036968">
    <property type="entry name" value="Enolpyruvate_Tfrase_sf"/>
</dbReference>
<dbReference type="HAMAP" id="MF_00111">
    <property type="entry name" value="MurA"/>
    <property type="match status" value="1"/>
</dbReference>